<sequence length="59" mass="6578">MFWGGVGSIGEDASELTDDLLTTFGAGLRYRLKGRITLRADLGFSEDETLLYFNVNEVF</sequence>
<keyword evidence="2" id="KW-1185">Reference proteome</keyword>
<reference evidence="1 2" key="1">
    <citation type="submission" date="2019-06" db="EMBL/GenBank/DDBJ databases">
        <title>Whole genome shotgun sequence of Vibrio inusitatus NBRC 102082.</title>
        <authorList>
            <person name="Hosoyama A."/>
            <person name="Uohara A."/>
            <person name="Ohji S."/>
            <person name="Ichikawa N."/>
        </authorList>
    </citation>
    <scope>NUCLEOTIDE SEQUENCE [LARGE SCALE GENOMIC DNA]</scope>
    <source>
        <strain evidence="1 2">NBRC 102082</strain>
    </source>
</reference>
<proteinExistence type="predicted"/>
<accession>A0A4Y3HRN8</accession>
<dbReference type="AlphaFoldDB" id="A0A4Y3HRN8"/>
<evidence type="ECO:0000313" key="1">
    <source>
        <dbReference type="EMBL" id="GEA49687.1"/>
    </source>
</evidence>
<name>A0A4Y3HRN8_9VIBR</name>
<evidence type="ECO:0008006" key="3">
    <source>
        <dbReference type="Google" id="ProtNLM"/>
    </source>
</evidence>
<evidence type="ECO:0000313" key="2">
    <source>
        <dbReference type="Proteomes" id="UP000318717"/>
    </source>
</evidence>
<comment type="caution">
    <text evidence="1">The sequence shown here is derived from an EMBL/GenBank/DDBJ whole genome shotgun (WGS) entry which is preliminary data.</text>
</comment>
<dbReference type="Proteomes" id="UP000318717">
    <property type="component" value="Unassembled WGS sequence"/>
</dbReference>
<dbReference type="EMBL" id="BJLF01000002">
    <property type="protein sequence ID" value="GEA49687.1"/>
    <property type="molecule type" value="Genomic_DNA"/>
</dbReference>
<dbReference type="RefSeq" id="WP_244312222.1">
    <property type="nucleotide sequence ID" value="NZ_BJLF01000002.1"/>
</dbReference>
<organism evidence="1 2">
    <name type="scientific">Vibrio inusitatus NBRC 102082</name>
    <dbReference type="NCBI Taxonomy" id="1219070"/>
    <lineage>
        <taxon>Bacteria</taxon>
        <taxon>Pseudomonadati</taxon>
        <taxon>Pseudomonadota</taxon>
        <taxon>Gammaproteobacteria</taxon>
        <taxon>Vibrionales</taxon>
        <taxon>Vibrionaceae</taxon>
        <taxon>Vibrio</taxon>
    </lineage>
</organism>
<gene>
    <name evidence="1" type="ORF">VIN01S_04910</name>
</gene>
<protein>
    <recommendedName>
        <fullName evidence="3">Bacterial surface antigen (D15) domain-containing protein</fullName>
    </recommendedName>
</protein>